<evidence type="ECO:0000256" key="1">
    <source>
        <dbReference type="SAM" id="Phobius"/>
    </source>
</evidence>
<proteinExistence type="predicted"/>
<keyword evidence="1" id="KW-0812">Transmembrane</keyword>
<feature type="transmembrane region" description="Helical" evidence="1">
    <location>
        <begin position="96"/>
        <end position="119"/>
    </location>
</feature>
<dbReference type="EMBL" id="JABKKJ010000003">
    <property type="protein sequence ID" value="NPE24556.1"/>
    <property type="molecule type" value="Genomic_DNA"/>
</dbReference>
<dbReference type="RefSeq" id="WP_172344052.1">
    <property type="nucleotide sequence ID" value="NZ_CASYYZ010000026.1"/>
</dbReference>
<evidence type="ECO:0000313" key="3">
    <source>
        <dbReference type="Proteomes" id="UP000820977"/>
    </source>
</evidence>
<comment type="caution">
    <text evidence="2">The sequence shown here is derived from an EMBL/GenBank/DDBJ whole genome shotgun (WGS) entry which is preliminary data.</text>
</comment>
<protein>
    <submittedName>
        <fullName evidence="2">Uncharacterized protein</fullName>
    </submittedName>
</protein>
<gene>
    <name evidence="2" type="ORF">HPS54_03310</name>
</gene>
<organism evidence="2 3">
    <name type="scientific">Xylanibacter caecicola</name>
    <dbReference type="NCBI Taxonomy" id="2736294"/>
    <lineage>
        <taxon>Bacteria</taxon>
        <taxon>Pseudomonadati</taxon>
        <taxon>Bacteroidota</taxon>
        <taxon>Bacteroidia</taxon>
        <taxon>Bacteroidales</taxon>
        <taxon>Prevotellaceae</taxon>
        <taxon>Xylanibacter</taxon>
    </lineage>
</organism>
<sequence>MFKIKEKEGTARNVAISPVTIGYLNLCYALFVAIVATPLTFIDGYNPIPLLITGGLTLYFVGRGIYILRLRRKPVMKEVYPDSIISRFIAGRGLKFAIVLAVIGTVLLVAVFIGVSYLFDDAEERSDIFSHLSFLIPLILIKETDNYLMEYFALCNYYNGKDTDRI</sequence>
<name>A0ABX2AZ86_9BACT</name>
<evidence type="ECO:0000313" key="2">
    <source>
        <dbReference type="EMBL" id="NPE24556.1"/>
    </source>
</evidence>
<feature type="transmembrane region" description="Helical" evidence="1">
    <location>
        <begin position="21"/>
        <end position="42"/>
    </location>
</feature>
<accession>A0ABX2AZ86</accession>
<keyword evidence="1" id="KW-0472">Membrane</keyword>
<keyword evidence="3" id="KW-1185">Reference proteome</keyword>
<keyword evidence="1" id="KW-1133">Transmembrane helix</keyword>
<feature type="transmembrane region" description="Helical" evidence="1">
    <location>
        <begin position="48"/>
        <end position="68"/>
    </location>
</feature>
<reference evidence="2 3" key="1">
    <citation type="submission" date="2020-05" db="EMBL/GenBank/DDBJ databases">
        <title>Distinct polysaccharide utilization as determinants for interspecies competition between intestinal Prevotella spp.</title>
        <authorList>
            <person name="Galvez E.J.C."/>
            <person name="Iljazovic A."/>
            <person name="Strowig T."/>
        </authorList>
    </citation>
    <scope>NUCLEOTIDE SEQUENCE [LARGE SCALE GENOMIC DNA]</scope>
    <source>
        <strain evidence="2 3">PCHR</strain>
    </source>
</reference>
<dbReference type="Proteomes" id="UP000820977">
    <property type="component" value="Unassembled WGS sequence"/>
</dbReference>